<name>A0ABD5TER4_9EURY</name>
<proteinExistence type="predicted"/>
<evidence type="ECO:0000313" key="2">
    <source>
        <dbReference type="EMBL" id="MFC6786922.1"/>
    </source>
</evidence>
<accession>A0ABD5TER4</accession>
<gene>
    <name evidence="2" type="ORF">ACFQFD_13240</name>
</gene>
<evidence type="ECO:0000313" key="3">
    <source>
        <dbReference type="Proteomes" id="UP001596443"/>
    </source>
</evidence>
<feature type="compositionally biased region" description="Low complexity" evidence="1">
    <location>
        <begin position="105"/>
        <end position="116"/>
    </location>
</feature>
<evidence type="ECO:0000256" key="1">
    <source>
        <dbReference type="SAM" id="MobiDB-lite"/>
    </source>
</evidence>
<reference evidence="2 3" key="1">
    <citation type="journal article" date="2019" name="Int. J. Syst. Evol. Microbiol.">
        <title>The Global Catalogue of Microorganisms (GCM) 10K type strain sequencing project: providing services to taxonomists for standard genome sequencing and annotation.</title>
        <authorList>
            <consortium name="The Broad Institute Genomics Platform"/>
            <consortium name="The Broad Institute Genome Sequencing Center for Infectious Disease"/>
            <person name="Wu L."/>
            <person name="Ma J."/>
        </authorList>
    </citation>
    <scope>NUCLEOTIDE SEQUENCE [LARGE SCALE GENOMIC DNA]</scope>
    <source>
        <strain evidence="2 3">SYNS20</strain>
    </source>
</reference>
<feature type="region of interest" description="Disordered" evidence="1">
    <location>
        <begin position="1"/>
        <end position="160"/>
    </location>
</feature>
<dbReference type="AlphaFoldDB" id="A0ABD5TER4"/>
<dbReference type="Proteomes" id="UP001596443">
    <property type="component" value="Unassembled WGS sequence"/>
</dbReference>
<dbReference type="GeneID" id="81210023"/>
<keyword evidence="3" id="KW-1185">Reference proteome</keyword>
<protein>
    <submittedName>
        <fullName evidence="2">Uncharacterized protein</fullName>
    </submittedName>
</protein>
<dbReference type="RefSeq" id="WP_284061118.1">
    <property type="nucleotide sequence ID" value="NZ_CP126158.1"/>
</dbReference>
<feature type="compositionally biased region" description="Gly residues" evidence="1">
    <location>
        <begin position="95"/>
        <end position="104"/>
    </location>
</feature>
<comment type="caution">
    <text evidence="2">The sequence shown here is derived from an EMBL/GenBank/DDBJ whole genome shotgun (WGS) entry which is preliminary data.</text>
</comment>
<feature type="compositionally biased region" description="Basic and acidic residues" evidence="1">
    <location>
        <begin position="1"/>
        <end position="21"/>
    </location>
</feature>
<feature type="compositionally biased region" description="Basic and acidic residues" evidence="1">
    <location>
        <begin position="45"/>
        <end position="74"/>
    </location>
</feature>
<feature type="compositionally biased region" description="Basic and acidic residues" evidence="1">
    <location>
        <begin position="120"/>
        <end position="154"/>
    </location>
</feature>
<dbReference type="EMBL" id="JBHSWX010000012">
    <property type="protein sequence ID" value="MFC6786922.1"/>
    <property type="molecule type" value="Genomic_DNA"/>
</dbReference>
<sequence length="160" mass="17367">MVGERVSREQRSGEQRARGDGSRAVGGGTGGDNAADSPVNAETIEELRRENERLRTRLDEKRREQDRIVERYETLLDAARAGRTARDGDTADGDSAGGRGGEAVPGGDPAGADPTPTRSPGDRSEDRSAGRSRDRSANRSEEPSTDRSVIERVLQRLRRP</sequence>
<organism evidence="2 3">
    <name type="scientific">Halobaculum halobium</name>
    <dbReference type="NCBI Taxonomy" id="3032281"/>
    <lineage>
        <taxon>Archaea</taxon>
        <taxon>Methanobacteriati</taxon>
        <taxon>Methanobacteriota</taxon>
        <taxon>Stenosarchaea group</taxon>
        <taxon>Halobacteria</taxon>
        <taxon>Halobacteriales</taxon>
        <taxon>Haloferacaceae</taxon>
        <taxon>Halobaculum</taxon>
    </lineage>
</organism>